<evidence type="ECO:0000313" key="1">
    <source>
        <dbReference type="EMBL" id="VDP00103.1"/>
    </source>
</evidence>
<organism evidence="3">
    <name type="scientific">Soboliphyme baturini</name>
    <dbReference type="NCBI Taxonomy" id="241478"/>
    <lineage>
        <taxon>Eukaryota</taxon>
        <taxon>Metazoa</taxon>
        <taxon>Ecdysozoa</taxon>
        <taxon>Nematoda</taxon>
        <taxon>Enoplea</taxon>
        <taxon>Dorylaimia</taxon>
        <taxon>Dioctophymatida</taxon>
        <taxon>Dioctophymatoidea</taxon>
        <taxon>Soboliphymatidae</taxon>
        <taxon>Soboliphyme</taxon>
    </lineage>
</organism>
<gene>
    <name evidence="1" type="ORF">SBAD_LOCUS3127</name>
</gene>
<dbReference type="EMBL" id="UZAM01007584">
    <property type="protein sequence ID" value="VDP00103.1"/>
    <property type="molecule type" value="Genomic_DNA"/>
</dbReference>
<protein>
    <submittedName>
        <fullName evidence="3">SCP domain-containing protein</fullName>
    </submittedName>
</protein>
<dbReference type="AlphaFoldDB" id="A0A183IHN2"/>
<reference evidence="1 2" key="2">
    <citation type="submission" date="2018-11" db="EMBL/GenBank/DDBJ databases">
        <authorList>
            <consortium name="Pathogen Informatics"/>
        </authorList>
    </citation>
    <scope>NUCLEOTIDE SEQUENCE [LARGE SCALE GENOMIC DNA]</scope>
</reference>
<dbReference type="WBParaSite" id="SBAD_0000327301-mRNA-1">
    <property type="protein sequence ID" value="SBAD_0000327301-mRNA-1"/>
    <property type="gene ID" value="SBAD_0000327301"/>
</dbReference>
<proteinExistence type="predicted"/>
<sequence length="104" mass="11366">MAVVGGGLAARHYGWESSNSRAGNAQGEVVVATFASNAPLSDETAYAHLRAWKIQIEANGLASNYTTIERHREDKQFRQCGVVACLTTRMLSICFRGYAEGRRS</sequence>
<dbReference type="Proteomes" id="UP000270296">
    <property type="component" value="Unassembled WGS sequence"/>
</dbReference>
<accession>A0A183IHN2</accession>
<name>A0A183IHN2_9BILA</name>
<evidence type="ECO:0000313" key="2">
    <source>
        <dbReference type="Proteomes" id="UP000270296"/>
    </source>
</evidence>
<reference evidence="3" key="1">
    <citation type="submission" date="2016-06" db="UniProtKB">
        <authorList>
            <consortium name="WormBaseParasite"/>
        </authorList>
    </citation>
    <scope>IDENTIFICATION</scope>
</reference>
<keyword evidence="2" id="KW-1185">Reference proteome</keyword>
<evidence type="ECO:0000313" key="3">
    <source>
        <dbReference type="WBParaSite" id="SBAD_0000327301-mRNA-1"/>
    </source>
</evidence>